<dbReference type="Gene3D" id="1.10.630.10">
    <property type="entry name" value="Cytochrome P450"/>
    <property type="match status" value="1"/>
</dbReference>
<reference evidence="7 8" key="1">
    <citation type="journal article" date="2019" name="Genome Biol. Evol.">
        <title>Insights into the evolution of the New World diploid cottons (Gossypium, subgenus Houzingenia) based on genome sequencing.</title>
        <authorList>
            <person name="Grover C.E."/>
            <person name="Arick M.A. 2nd"/>
            <person name="Thrash A."/>
            <person name="Conover J.L."/>
            <person name="Sanders W.S."/>
            <person name="Peterson D.G."/>
            <person name="Frelichowski J.E."/>
            <person name="Scheffler J.A."/>
            <person name="Scheffler B.E."/>
            <person name="Wendel J.F."/>
        </authorList>
    </citation>
    <scope>NUCLEOTIDE SEQUENCE [LARGE SCALE GENOMIC DNA]</scope>
    <source>
        <strain evidence="7">0</strain>
        <tissue evidence="7">Leaf</tissue>
    </source>
</reference>
<comment type="caution">
    <text evidence="7">The sequence shown here is derived from an EMBL/GenBank/DDBJ whole genome shotgun (WGS) entry which is preliminary data.</text>
</comment>
<dbReference type="InterPro" id="IPR036396">
    <property type="entry name" value="Cyt_P450_sf"/>
</dbReference>
<dbReference type="PANTHER" id="PTHR47947:SF24">
    <property type="entry name" value="ISOFLAVONE 2'-HYDROXYLASE-LIKE"/>
    <property type="match status" value="1"/>
</dbReference>
<protein>
    <recommendedName>
        <fullName evidence="9">Cytochrome P450</fullName>
    </recommendedName>
</protein>
<keyword evidence="5" id="KW-0408">Iron</keyword>
<organism evidence="7 8">
    <name type="scientific">Gossypium harknessii</name>
    <dbReference type="NCBI Taxonomy" id="34285"/>
    <lineage>
        <taxon>Eukaryota</taxon>
        <taxon>Viridiplantae</taxon>
        <taxon>Streptophyta</taxon>
        <taxon>Embryophyta</taxon>
        <taxon>Tracheophyta</taxon>
        <taxon>Spermatophyta</taxon>
        <taxon>Magnoliopsida</taxon>
        <taxon>eudicotyledons</taxon>
        <taxon>Gunneridae</taxon>
        <taxon>Pentapetalae</taxon>
        <taxon>rosids</taxon>
        <taxon>malvids</taxon>
        <taxon>Malvales</taxon>
        <taxon>Malvaceae</taxon>
        <taxon>Malvoideae</taxon>
        <taxon>Gossypium</taxon>
    </lineage>
</organism>
<comment type="similarity">
    <text evidence="1">Belongs to the cytochrome P450 family.</text>
</comment>
<dbReference type="Pfam" id="PF00067">
    <property type="entry name" value="p450"/>
    <property type="match status" value="1"/>
</dbReference>
<dbReference type="GO" id="GO:0016705">
    <property type="term" value="F:oxidoreductase activity, acting on paired donors, with incorporation or reduction of molecular oxygen"/>
    <property type="evidence" value="ECO:0007669"/>
    <property type="project" value="InterPro"/>
</dbReference>
<proteinExistence type="inferred from homology"/>
<keyword evidence="6" id="KW-0503">Monooxygenase</keyword>
<evidence type="ECO:0000256" key="4">
    <source>
        <dbReference type="ARBA" id="ARBA00023002"/>
    </source>
</evidence>
<gene>
    <name evidence="7" type="ORF">Gohar_013429</name>
</gene>
<dbReference type="Proteomes" id="UP000593560">
    <property type="component" value="Unassembled WGS sequence"/>
</dbReference>
<evidence type="ECO:0000256" key="3">
    <source>
        <dbReference type="ARBA" id="ARBA00022723"/>
    </source>
</evidence>
<evidence type="ECO:0000256" key="5">
    <source>
        <dbReference type="ARBA" id="ARBA00023004"/>
    </source>
</evidence>
<evidence type="ECO:0008006" key="9">
    <source>
        <dbReference type="Google" id="ProtNLM"/>
    </source>
</evidence>
<dbReference type="AlphaFoldDB" id="A0A7J9H0S1"/>
<dbReference type="SUPFAM" id="SSF48264">
    <property type="entry name" value="Cytochrome P450"/>
    <property type="match status" value="1"/>
</dbReference>
<evidence type="ECO:0000313" key="7">
    <source>
        <dbReference type="EMBL" id="MBA0803188.1"/>
    </source>
</evidence>
<evidence type="ECO:0000256" key="2">
    <source>
        <dbReference type="ARBA" id="ARBA00022617"/>
    </source>
</evidence>
<evidence type="ECO:0000256" key="1">
    <source>
        <dbReference type="ARBA" id="ARBA00010617"/>
    </source>
</evidence>
<accession>A0A7J9H0S1</accession>
<evidence type="ECO:0000256" key="6">
    <source>
        <dbReference type="ARBA" id="ARBA00023033"/>
    </source>
</evidence>
<keyword evidence="8" id="KW-1185">Reference proteome</keyword>
<keyword evidence="3" id="KW-0479">Metal-binding</keyword>
<evidence type="ECO:0000313" key="8">
    <source>
        <dbReference type="Proteomes" id="UP000593560"/>
    </source>
</evidence>
<dbReference type="OrthoDB" id="963958at2759"/>
<dbReference type="GO" id="GO:0005506">
    <property type="term" value="F:iron ion binding"/>
    <property type="evidence" value="ECO:0007669"/>
    <property type="project" value="InterPro"/>
</dbReference>
<keyword evidence="2" id="KW-0349">Heme</keyword>
<dbReference type="InterPro" id="IPR050651">
    <property type="entry name" value="Plant_Cytochrome_P450_Monoox"/>
</dbReference>
<dbReference type="EMBL" id="JABFAD010000007">
    <property type="protein sequence ID" value="MBA0803188.1"/>
    <property type="molecule type" value="Genomic_DNA"/>
</dbReference>
<dbReference type="InterPro" id="IPR001128">
    <property type="entry name" value="Cyt_P450"/>
</dbReference>
<sequence length="84" mass="9451">RYYGEDVPDDSEAKEFRELITEVVENGGVLLLVGTDTSAVTVKWAMSNFLNNLEVLNKAKEEIDAQVGEERFIDESNIAKLPYL</sequence>
<dbReference type="PANTHER" id="PTHR47947">
    <property type="entry name" value="CYTOCHROME P450 82C3-RELATED"/>
    <property type="match status" value="1"/>
</dbReference>
<name>A0A7J9H0S1_9ROSI</name>
<keyword evidence="4" id="KW-0560">Oxidoreductase</keyword>
<dbReference type="GO" id="GO:0004497">
    <property type="term" value="F:monooxygenase activity"/>
    <property type="evidence" value="ECO:0007669"/>
    <property type="project" value="UniProtKB-KW"/>
</dbReference>
<feature type="non-terminal residue" evidence="7">
    <location>
        <position position="84"/>
    </location>
</feature>
<dbReference type="GO" id="GO:0020037">
    <property type="term" value="F:heme binding"/>
    <property type="evidence" value="ECO:0007669"/>
    <property type="project" value="InterPro"/>
</dbReference>